<reference evidence="2" key="1">
    <citation type="journal article" date="2019" name="Sci. Rep.">
        <title>Draft genome of Tanacetum cinerariifolium, the natural source of mosquito coil.</title>
        <authorList>
            <person name="Yamashiro T."/>
            <person name="Shiraishi A."/>
            <person name="Satake H."/>
            <person name="Nakayama K."/>
        </authorList>
    </citation>
    <scope>NUCLEOTIDE SEQUENCE</scope>
</reference>
<organism evidence="2">
    <name type="scientific">Tanacetum cinerariifolium</name>
    <name type="common">Dalmatian daisy</name>
    <name type="synonym">Chrysanthemum cinerariifolium</name>
    <dbReference type="NCBI Taxonomy" id="118510"/>
    <lineage>
        <taxon>Eukaryota</taxon>
        <taxon>Viridiplantae</taxon>
        <taxon>Streptophyta</taxon>
        <taxon>Embryophyta</taxon>
        <taxon>Tracheophyta</taxon>
        <taxon>Spermatophyta</taxon>
        <taxon>Magnoliopsida</taxon>
        <taxon>eudicotyledons</taxon>
        <taxon>Gunneridae</taxon>
        <taxon>Pentapetalae</taxon>
        <taxon>asterids</taxon>
        <taxon>campanulids</taxon>
        <taxon>Asterales</taxon>
        <taxon>Asteraceae</taxon>
        <taxon>Asteroideae</taxon>
        <taxon>Anthemideae</taxon>
        <taxon>Anthemidinae</taxon>
        <taxon>Tanacetum</taxon>
    </lineage>
</organism>
<accession>A0A699IMA5</accession>
<dbReference type="Pfam" id="PF07727">
    <property type="entry name" value="RVT_2"/>
    <property type="match status" value="1"/>
</dbReference>
<dbReference type="PANTHER" id="PTHR11439">
    <property type="entry name" value="GAG-POL-RELATED RETROTRANSPOSON"/>
    <property type="match status" value="1"/>
</dbReference>
<feature type="domain" description="Reverse transcriptase Ty1/copia-type" evidence="1">
    <location>
        <begin position="82"/>
        <end position="248"/>
    </location>
</feature>
<comment type="caution">
    <text evidence="2">The sequence shown here is derived from an EMBL/GenBank/DDBJ whole genome shotgun (WGS) entry which is preliminary data.</text>
</comment>
<evidence type="ECO:0000313" key="2">
    <source>
        <dbReference type="EMBL" id="GEZ74836.1"/>
    </source>
</evidence>
<protein>
    <recommendedName>
        <fullName evidence="1">Reverse transcriptase Ty1/copia-type domain-containing protein</fullName>
    </recommendedName>
</protein>
<dbReference type="PANTHER" id="PTHR11439:SF509">
    <property type="entry name" value="RNA-DIRECTED DNA POLYMERASE"/>
    <property type="match status" value="1"/>
</dbReference>
<evidence type="ECO:0000259" key="1">
    <source>
        <dbReference type="Pfam" id="PF07727"/>
    </source>
</evidence>
<gene>
    <name evidence="2" type="ORF">Tci_546809</name>
</gene>
<name>A0A699IMA5_TANCI</name>
<sequence length="390" mass="44927">MHTFNQPQDFEYRWTKDHPLEKVRGNLSKPVQTRRKLTTDPEMCMFALIVSTAEPKNIKEAMADSAWINATQEDLYQFDRQKVWELVDNPFVKNVIKLKGLWKNKKDEEQTVIRNKAQLVAKGYAQEEGIDFKESFSLVARLEAIRIFIAYDAHKSFPIYQTDIKTAFLNGSLKEKVYVAQPNGFVDPDHPEKVYRLEKALYELKQAPRAWYDELSQFLMSKGFTKGTIDLTLLTINGKDILLVKIYAKYALEILKKHGMEKGQSIGTPMATKPKLDADLSGKLVDQTDYCSTIELLMYLTSSRPDIVQAVCYCARYQARPTKKHLKEVKRVFRYLRGTINMRLWYPNDYGFQLTAFSDADHAGCIDTRKSTSGGIQLLGDKLVSWMSKK</sequence>
<proteinExistence type="predicted"/>
<dbReference type="AlphaFoldDB" id="A0A699IMA5"/>
<dbReference type="InterPro" id="IPR013103">
    <property type="entry name" value="RVT_2"/>
</dbReference>
<dbReference type="EMBL" id="BKCJ010318352">
    <property type="protein sequence ID" value="GEZ74836.1"/>
    <property type="molecule type" value="Genomic_DNA"/>
</dbReference>